<comment type="similarity">
    <text evidence="1">Belongs to the HAM1 NTPase family.</text>
</comment>
<dbReference type="AlphaFoldDB" id="A0A1H8GVX1"/>
<keyword evidence="2 3" id="KW-0378">Hydrolase</keyword>
<dbReference type="InterPro" id="IPR029001">
    <property type="entry name" value="ITPase-like_fam"/>
</dbReference>
<dbReference type="CDD" id="cd00515">
    <property type="entry name" value="HAM1"/>
    <property type="match status" value="1"/>
</dbReference>
<reference evidence="3 4" key="1">
    <citation type="submission" date="2016-10" db="EMBL/GenBank/DDBJ databases">
        <authorList>
            <person name="de Groot N.N."/>
        </authorList>
    </citation>
    <scope>NUCLEOTIDE SEQUENCE [LARGE SCALE GENOMIC DNA]</scope>
    <source>
        <strain evidence="3 4">DSM 46701</strain>
    </source>
</reference>
<dbReference type="STRING" id="1173111.SAMN05444955_11290"/>
<dbReference type="InterPro" id="IPR002637">
    <property type="entry name" value="RdgB/HAM1"/>
</dbReference>
<dbReference type="EMBL" id="FOCQ01000012">
    <property type="protein sequence ID" value="SEN47960.1"/>
    <property type="molecule type" value="Genomic_DNA"/>
</dbReference>
<dbReference type="RefSeq" id="WP_170839938.1">
    <property type="nucleotide sequence ID" value="NZ_FOCQ01000012.1"/>
</dbReference>
<proteinExistence type="inferred from homology"/>
<dbReference type="PANTHER" id="PTHR11067:SF9">
    <property type="entry name" value="INOSINE TRIPHOSPHATE PYROPHOSPHATASE"/>
    <property type="match status" value="1"/>
</dbReference>
<evidence type="ECO:0000256" key="1">
    <source>
        <dbReference type="ARBA" id="ARBA00008023"/>
    </source>
</evidence>
<dbReference type="PANTHER" id="PTHR11067">
    <property type="entry name" value="INOSINE TRIPHOSPHATE PYROPHOSPHATASE/HAM1 PROTEIN"/>
    <property type="match status" value="1"/>
</dbReference>
<dbReference type="GO" id="GO:0047429">
    <property type="term" value="F:nucleoside triphosphate diphosphatase activity"/>
    <property type="evidence" value="ECO:0007669"/>
    <property type="project" value="InterPro"/>
</dbReference>
<dbReference type="SUPFAM" id="SSF52972">
    <property type="entry name" value="ITPase-like"/>
    <property type="match status" value="1"/>
</dbReference>
<protein>
    <submittedName>
        <fullName evidence="3">XTP/dITP diphosphohydrolase</fullName>
    </submittedName>
</protein>
<evidence type="ECO:0000256" key="2">
    <source>
        <dbReference type="ARBA" id="ARBA00022801"/>
    </source>
</evidence>
<gene>
    <name evidence="3" type="ORF">SAMN05444955_11290</name>
</gene>
<dbReference type="Proteomes" id="UP000199695">
    <property type="component" value="Unassembled WGS sequence"/>
</dbReference>
<accession>A0A1H8GVX1</accession>
<keyword evidence="4" id="KW-1185">Reference proteome</keyword>
<dbReference type="GO" id="GO:0009143">
    <property type="term" value="P:nucleoside triphosphate catabolic process"/>
    <property type="evidence" value="ECO:0007669"/>
    <property type="project" value="InterPro"/>
</dbReference>
<dbReference type="GO" id="GO:0005737">
    <property type="term" value="C:cytoplasm"/>
    <property type="evidence" value="ECO:0007669"/>
    <property type="project" value="TreeGrafter"/>
</dbReference>
<evidence type="ECO:0000313" key="4">
    <source>
        <dbReference type="Proteomes" id="UP000199695"/>
    </source>
</evidence>
<organism evidence="3 4">
    <name type="scientific">Lihuaxuella thermophila</name>
    <dbReference type="NCBI Taxonomy" id="1173111"/>
    <lineage>
        <taxon>Bacteria</taxon>
        <taxon>Bacillati</taxon>
        <taxon>Bacillota</taxon>
        <taxon>Bacilli</taxon>
        <taxon>Bacillales</taxon>
        <taxon>Thermoactinomycetaceae</taxon>
        <taxon>Lihuaxuella</taxon>
    </lineage>
</organism>
<dbReference type="Pfam" id="PF01725">
    <property type="entry name" value="Ham1p_like"/>
    <property type="match status" value="1"/>
</dbReference>
<dbReference type="Gene3D" id="3.90.950.10">
    <property type="match status" value="1"/>
</dbReference>
<name>A0A1H8GVX1_9BACL</name>
<evidence type="ECO:0000313" key="3">
    <source>
        <dbReference type="EMBL" id="SEN47960.1"/>
    </source>
</evidence>
<sequence length="192" mass="21852">MKIFFATQNEGKLWEAGRILGPLGIEVVPVPVELSEPDAGTMEEVARIKLKQVMERGMTRVMVDDAGIYFAAYPQFPGVLTKRVFHRIGYRGVAKLLAGESREAWFEGTVAVCWDGQIRTFSGVTRGRIIESISEKIRPEPGFPFDPIFVPEGEHRALNEMPVEDRLRYSYRRKALEKMAEWMRMVSAKDSQ</sequence>